<organism evidence="1 2">
    <name type="scientific">Armillaria borealis</name>
    <dbReference type="NCBI Taxonomy" id="47425"/>
    <lineage>
        <taxon>Eukaryota</taxon>
        <taxon>Fungi</taxon>
        <taxon>Dikarya</taxon>
        <taxon>Basidiomycota</taxon>
        <taxon>Agaricomycotina</taxon>
        <taxon>Agaricomycetes</taxon>
        <taxon>Agaricomycetidae</taxon>
        <taxon>Agaricales</taxon>
        <taxon>Marasmiineae</taxon>
        <taxon>Physalacriaceae</taxon>
        <taxon>Armillaria</taxon>
    </lineage>
</organism>
<reference evidence="1" key="1">
    <citation type="submission" date="2023-06" db="EMBL/GenBank/DDBJ databases">
        <authorList>
            <consortium name="Lawrence Berkeley National Laboratory"/>
            <person name="Ahrendt S."/>
            <person name="Sahu N."/>
            <person name="Indic B."/>
            <person name="Wong-Bajracharya J."/>
            <person name="Merenyi Z."/>
            <person name="Ke H.-M."/>
            <person name="Monk M."/>
            <person name="Kocsube S."/>
            <person name="Drula E."/>
            <person name="Lipzen A."/>
            <person name="Balint B."/>
            <person name="Henrissat B."/>
            <person name="Andreopoulos B."/>
            <person name="Martin F.M."/>
            <person name="Harder C.B."/>
            <person name="Rigling D."/>
            <person name="Ford K.L."/>
            <person name="Foster G.D."/>
            <person name="Pangilinan J."/>
            <person name="Papanicolaou A."/>
            <person name="Barry K."/>
            <person name="LaButti K."/>
            <person name="Viragh M."/>
            <person name="Koriabine M."/>
            <person name="Yan M."/>
            <person name="Riley R."/>
            <person name="Champramary S."/>
            <person name="Plett K.L."/>
            <person name="Tsai I.J."/>
            <person name="Slot J."/>
            <person name="Sipos G."/>
            <person name="Plett J."/>
            <person name="Nagy L.G."/>
            <person name="Grigoriev I.V."/>
        </authorList>
    </citation>
    <scope>NUCLEOTIDE SEQUENCE</scope>
    <source>
        <strain evidence="1">FPL87.14</strain>
    </source>
</reference>
<evidence type="ECO:0000313" key="1">
    <source>
        <dbReference type="EMBL" id="KAK0455153.1"/>
    </source>
</evidence>
<sequence length="198" mass="23051">MLSKKSLDLKQCIPSLFFEQHYPIKEICNILDIKKTLVYQCLSNFRKFGLVYDPNKTGRRTGRPRILQAIDTGFIFNLLQSKNCSYLDEVQERLFQARGIHLSTPALLLTFHCLHFSRKCVSGQARERNSLECARFQLKLAALFRQNPQLGARMLMSCDEAAKNNRTSARKYGWSLKGMRCVQRRHFVLFIILRRSDS</sequence>
<keyword evidence="2" id="KW-1185">Reference proteome</keyword>
<dbReference type="Proteomes" id="UP001175226">
    <property type="component" value="Unassembled WGS sequence"/>
</dbReference>
<name>A0AA39K6F5_9AGAR</name>
<dbReference type="SUPFAM" id="SSF46689">
    <property type="entry name" value="Homeodomain-like"/>
    <property type="match status" value="1"/>
</dbReference>
<dbReference type="InterPro" id="IPR009057">
    <property type="entry name" value="Homeodomain-like_sf"/>
</dbReference>
<accession>A0AA39K6F5</accession>
<comment type="caution">
    <text evidence="1">The sequence shown here is derived from an EMBL/GenBank/DDBJ whole genome shotgun (WGS) entry which is preliminary data.</text>
</comment>
<dbReference type="AlphaFoldDB" id="A0AA39K6F5"/>
<dbReference type="EMBL" id="JAUEPT010000002">
    <property type="protein sequence ID" value="KAK0455153.1"/>
    <property type="molecule type" value="Genomic_DNA"/>
</dbReference>
<gene>
    <name evidence="1" type="ORF">EV421DRAFT_1887475</name>
</gene>
<proteinExistence type="predicted"/>
<evidence type="ECO:0000313" key="2">
    <source>
        <dbReference type="Proteomes" id="UP001175226"/>
    </source>
</evidence>
<protein>
    <submittedName>
        <fullName evidence="1">Uncharacterized protein</fullName>
    </submittedName>
</protein>